<feature type="region of interest" description="Disordered" evidence="1">
    <location>
        <begin position="189"/>
        <end position="399"/>
    </location>
</feature>
<organism evidence="3 4">
    <name type="scientific">Arachis duranensis</name>
    <name type="common">Wild peanut</name>
    <dbReference type="NCBI Taxonomy" id="130453"/>
    <lineage>
        <taxon>Eukaryota</taxon>
        <taxon>Viridiplantae</taxon>
        <taxon>Streptophyta</taxon>
        <taxon>Embryophyta</taxon>
        <taxon>Tracheophyta</taxon>
        <taxon>Spermatophyta</taxon>
        <taxon>Magnoliopsida</taxon>
        <taxon>eudicotyledons</taxon>
        <taxon>Gunneridae</taxon>
        <taxon>Pentapetalae</taxon>
        <taxon>rosids</taxon>
        <taxon>fabids</taxon>
        <taxon>Fabales</taxon>
        <taxon>Fabaceae</taxon>
        <taxon>Papilionoideae</taxon>
        <taxon>50 kb inversion clade</taxon>
        <taxon>dalbergioids sensu lato</taxon>
        <taxon>Dalbergieae</taxon>
        <taxon>Pterocarpus clade</taxon>
        <taxon>Arachis</taxon>
    </lineage>
</organism>
<reference evidence="4" key="2">
    <citation type="submission" date="2025-08" db="UniProtKB">
        <authorList>
            <consortium name="RefSeq"/>
        </authorList>
    </citation>
    <scope>IDENTIFICATION</scope>
    <source>
        <tissue evidence="4">Whole plant</tissue>
    </source>
</reference>
<dbReference type="PANTHER" id="PTHR33098:SF36">
    <property type="entry name" value="HYDROXYPROLINE-RICH GLYCOPROTEIN FAMILY PROTEIN"/>
    <property type="match status" value="1"/>
</dbReference>
<feature type="transmembrane region" description="Helical" evidence="2">
    <location>
        <begin position="74"/>
        <end position="92"/>
    </location>
</feature>
<feature type="compositionally biased region" description="Polar residues" evidence="1">
    <location>
        <begin position="465"/>
        <end position="481"/>
    </location>
</feature>
<proteinExistence type="predicted"/>
<keyword evidence="2" id="KW-0812">Transmembrane</keyword>
<dbReference type="OrthoDB" id="787201at2759"/>
<name>A0A6P4B8G8_ARADU</name>
<feature type="region of interest" description="Disordered" evidence="1">
    <location>
        <begin position="518"/>
        <end position="550"/>
    </location>
</feature>
<feature type="compositionally biased region" description="Pro residues" evidence="1">
    <location>
        <begin position="229"/>
        <end position="259"/>
    </location>
</feature>
<evidence type="ECO:0000256" key="2">
    <source>
        <dbReference type="SAM" id="Phobius"/>
    </source>
</evidence>
<dbReference type="AlphaFoldDB" id="A0A6P4B8G8"/>
<feature type="compositionally biased region" description="Basic and acidic residues" evidence="1">
    <location>
        <begin position="268"/>
        <end position="279"/>
    </location>
</feature>
<feature type="transmembrane region" description="Helical" evidence="2">
    <location>
        <begin position="31"/>
        <end position="53"/>
    </location>
</feature>
<reference evidence="3" key="1">
    <citation type="journal article" date="2016" name="Nat. Genet.">
        <title>The genome sequences of Arachis duranensis and Arachis ipaensis, the diploid ancestors of cultivated peanut.</title>
        <authorList>
            <person name="Bertioli D.J."/>
            <person name="Cannon S.B."/>
            <person name="Froenicke L."/>
            <person name="Huang G."/>
            <person name="Farmer A.D."/>
            <person name="Cannon E.K."/>
            <person name="Liu X."/>
            <person name="Gao D."/>
            <person name="Clevenger J."/>
            <person name="Dash S."/>
            <person name="Ren L."/>
            <person name="Moretzsohn M.C."/>
            <person name="Shirasawa K."/>
            <person name="Huang W."/>
            <person name="Vidigal B."/>
            <person name="Abernathy B."/>
            <person name="Chu Y."/>
            <person name="Niederhuth C.E."/>
            <person name="Umale P."/>
            <person name="Araujo A.C."/>
            <person name="Kozik A."/>
            <person name="Kim K.D."/>
            <person name="Burow M.D."/>
            <person name="Varshney R.K."/>
            <person name="Wang X."/>
            <person name="Zhang X."/>
            <person name="Barkley N."/>
            <person name="Guimaraes P.M."/>
            <person name="Isobe S."/>
            <person name="Guo B."/>
            <person name="Liao B."/>
            <person name="Stalker H.T."/>
            <person name="Schmitz R.J."/>
            <person name="Scheffler B.E."/>
            <person name="Leal-Bertioli S.C."/>
            <person name="Xun X."/>
            <person name="Jackson S.A."/>
            <person name="Michelmore R."/>
            <person name="Ozias-Akins P."/>
        </authorList>
    </citation>
    <scope>NUCLEOTIDE SEQUENCE [LARGE SCALE GENOMIC DNA]</scope>
    <source>
        <strain evidence="3">cv. V14167</strain>
    </source>
</reference>
<evidence type="ECO:0000313" key="3">
    <source>
        <dbReference type="Proteomes" id="UP000515211"/>
    </source>
</evidence>
<feature type="compositionally biased region" description="Basic and acidic residues" evidence="1">
    <location>
        <begin position="200"/>
        <end position="210"/>
    </location>
</feature>
<feature type="region of interest" description="Disordered" evidence="1">
    <location>
        <begin position="447"/>
        <end position="491"/>
    </location>
</feature>
<keyword evidence="2" id="KW-0472">Membrane</keyword>
<dbReference type="KEGG" id="adu:107461542"/>
<accession>A0A6P4B8G8</accession>
<keyword evidence="2" id="KW-1133">Transmembrane helix</keyword>
<dbReference type="PANTHER" id="PTHR33098">
    <property type="entry name" value="COTTON FIBER (DUF761)"/>
    <property type="match status" value="1"/>
</dbReference>
<protein>
    <submittedName>
        <fullName evidence="4">Uncharacterized protein LOC107461542</fullName>
    </submittedName>
</protein>
<feature type="compositionally biased region" description="Pro residues" evidence="1">
    <location>
        <begin position="338"/>
        <end position="359"/>
    </location>
</feature>
<dbReference type="Proteomes" id="UP000515211">
    <property type="component" value="Chromosome 8"/>
</dbReference>
<dbReference type="GeneID" id="107461542"/>
<sequence length="550" mass="61583">MMDEVVDDTPFWLQSGAASHRSRHLRRSYSMIFSSGAVLIILLVAATAFILIIAPTLHSFSSHILKPQSVKKSWDSLNFVLVLFAILCGFLSKNNTTTTNDTPRSSSYQDQTFIEATQSQDYAKQNPETPMHWYEYSERTPSYNRLRSFNSYPDLRQESWIAAEERWRFYDDTHVRGYREVGIDHNENRELRRRPSRPAAGEEQKEEEQGIIKNIEVDTFEVRTTKVPSSPPVPAAVPPSPPVPAAVAPSPPPAPPPLPSKDRPRHSRVIEQPKYKEPGVESIRQRHSPPPPPPLPAVHNKNKRGSATKEFFTSLKGKNRKKQRQRSFENFESILNSEPPPTLPPRQPPPPPPMPPPPSVFQNLFSKKSKHKKGHSDVSSSRTKPQVVVAKANVNPHLKENISALEENVITGNESPLLPIPPPPPPPPFKLPAWKFLVQGDYVRVDSISSSSSGSPDLDEDAVDSPSSEASQWNNDNSPSPQGGDLEPEIMLFYPSPDVDTKAGTFIETFRAGLRMEKINSTREKQGIGRSNLGPSTYLERNGPKLKLRN</sequence>
<gene>
    <name evidence="4" type="primary">LOC107461542</name>
</gene>
<keyword evidence="3" id="KW-1185">Reference proteome</keyword>
<feature type="compositionally biased region" description="Basic and acidic residues" evidence="1">
    <location>
        <begin position="518"/>
        <end position="527"/>
    </location>
</feature>
<dbReference type="PRINTS" id="PR01217">
    <property type="entry name" value="PRICHEXTENSN"/>
</dbReference>
<evidence type="ECO:0000313" key="4">
    <source>
        <dbReference type="RefSeq" id="XP_015935549.1"/>
    </source>
</evidence>
<evidence type="ECO:0000256" key="1">
    <source>
        <dbReference type="SAM" id="MobiDB-lite"/>
    </source>
</evidence>
<dbReference type="RefSeq" id="XP_015935549.1">
    <property type="nucleotide sequence ID" value="XM_016080063.3"/>
</dbReference>